<dbReference type="EMBL" id="CAJVQC010052488">
    <property type="protein sequence ID" value="CAG8791630.1"/>
    <property type="molecule type" value="Genomic_DNA"/>
</dbReference>
<accession>A0ACA9RGB3</accession>
<name>A0ACA9RGB3_9GLOM</name>
<keyword evidence="2" id="KW-1185">Reference proteome</keyword>
<organism evidence="1 2">
    <name type="scientific">Racocetra persica</name>
    <dbReference type="NCBI Taxonomy" id="160502"/>
    <lineage>
        <taxon>Eukaryota</taxon>
        <taxon>Fungi</taxon>
        <taxon>Fungi incertae sedis</taxon>
        <taxon>Mucoromycota</taxon>
        <taxon>Glomeromycotina</taxon>
        <taxon>Glomeromycetes</taxon>
        <taxon>Diversisporales</taxon>
        <taxon>Gigasporaceae</taxon>
        <taxon>Racocetra</taxon>
    </lineage>
</organism>
<comment type="caution">
    <text evidence="1">The sequence shown here is derived from an EMBL/GenBank/DDBJ whole genome shotgun (WGS) entry which is preliminary data.</text>
</comment>
<gene>
    <name evidence="1" type="ORF">RPERSI_LOCUS19261</name>
</gene>
<evidence type="ECO:0000313" key="1">
    <source>
        <dbReference type="EMBL" id="CAG8791630.1"/>
    </source>
</evidence>
<sequence length="65" mass="7633">RDKIEYRNYLRRAAQLGNSDAQFFYGRYLYENHVFIDGNKKIGKQYLIKSSESNEAAKSIVLVKN</sequence>
<dbReference type="Proteomes" id="UP000789920">
    <property type="component" value="Unassembled WGS sequence"/>
</dbReference>
<proteinExistence type="predicted"/>
<reference evidence="1" key="1">
    <citation type="submission" date="2021-06" db="EMBL/GenBank/DDBJ databases">
        <authorList>
            <person name="Kallberg Y."/>
            <person name="Tangrot J."/>
            <person name="Rosling A."/>
        </authorList>
    </citation>
    <scope>NUCLEOTIDE SEQUENCE</scope>
    <source>
        <strain evidence="1">MA461A</strain>
    </source>
</reference>
<evidence type="ECO:0000313" key="2">
    <source>
        <dbReference type="Proteomes" id="UP000789920"/>
    </source>
</evidence>
<feature type="non-terminal residue" evidence="1">
    <location>
        <position position="1"/>
    </location>
</feature>
<protein>
    <submittedName>
        <fullName evidence="1">31503_t:CDS:1</fullName>
    </submittedName>
</protein>